<feature type="transmembrane region" description="Helical" evidence="2">
    <location>
        <begin position="129"/>
        <end position="148"/>
    </location>
</feature>
<protein>
    <recommendedName>
        <fullName evidence="3">Peptidase M56 domain-containing protein</fullName>
    </recommendedName>
</protein>
<evidence type="ECO:0000313" key="5">
    <source>
        <dbReference type="Proteomes" id="UP000651112"/>
    </source>
</evidence>
<accession>A0ABR7XM32</accession>
<dbReference type="Pfam" id="PF05569">
    <property type="entry name" value="Peptidase_M56"/>
    <property type="match status" value="1"/>
</dbReference>
<keyword evidence="1" id="KW-0998">Cell outer membrane</keyword>
<keyword evidence="2" id="KW-1133">Transmembrane helix</keyword>
<gene>
    <name evidence="4" type="ORF">H8B21_01460</name>
</gene>
<feature type="transmembrane region" description="Helical" evidence="2">
    <location>
        <begin position="177"/>
        <end position="196"/>
    </location>
</feature>
<dbReference type="Proteomes" id="UP000651112">
    <property type="component" value="Unassembled WGS sequence"/>
</dbReference>
<dbReference type="InterPro" id="IPR008756">
    <property type="entry name" value="Peptidase_M56"/>
</dbReference>
<dbReference type="Gene3D" id="2.170.130.10">
    <property type="entry name" value="TonB-dependent receptor, plug domain"/>
    <property type="match status" value="1"/>
</dbReference>
<dbReference type="EMBL" id="JACNYL010000001">
    <property type="protein sequence ID" value="MBD1420224.1"/>
    <property type="molecule type" value="Genomic_DNA"/>
</dbReference>
<feature type="transmembrane region" description="Helical" evidence="2">
    <location>
        <begin position="90"/>
        <end position="108"/>
    </location>
</feature>
<keyword evidence="5" id="KW-1185">Reference proteome</keyword>
<keyword evidence="1 2" id="KW-0812">Transmembrane</keyword>
<organism evidence="4 5">
    <name type="scientific">Sphingobacterium chuzhouense</name>
    <dbReference type="NCBI Taxonomy" id="1742264"/>
    <lineage>
        <taxon>Bacteria</taxon>
        <taxon>Pseudomonadati</taxon>
        <taxon>Bacteroidota</taxon>
        <taxon>Sphingobacteriia</taxon>
        <taxon>Sphingobacteriales</taxon>
        <taxon>Sphingobacteriaceae</taxon>
        <taxon>Sphingobacterium</taxon>
    </lineage>
</organism>
<reference evidence="4 5" key="1">
    <citation type="submission" date="2020-08" db="EMBL/GenBank/DDBJ databases">
        <title>Sphingobacterium sp. DN00404 isolated from aquaculture water.</title>
        <authorList>
            <person name="Zhang M."/>
        </authorList>
    </citation>
    <scope>NUCLEOTIDE SEQUENCE [LARGE SCALE GENOMIC DNA]</scope>
    <source>
        <strain evidence="4 5">KCTC 42746</strain>
    </source>
</reference>
<evidence type="ECO:0000313" key="4">
    <source>
        <dbReference type="EMBL" id="MBD1420224.1"/>
    </source>
</evidence>
<evidence type="ECO:0000259" key="3">
    <source>
        <dbReference type="Pfam" id="PF05569"/>
    </source>
</evidence>
<keyword evidence="1" id="KW-0813">Transport</keyword>
<feature type="domain" description="Peptidase M56" evidence="3">
    <location>
        <begin position="132"/>
        <end position="254"/>
    </location>
</feature>
<comment type="similarity">
    <text evidence="1">Belongs to the TonB-dependent receptor family.</text>
</comment>
<evidence type="ECO:0000256" key="1">
    <source>
        <dbReference type="PROSITE-ProRule" id="PRU01360"/>
    </source>
</evidence>
<dbReference type="InterPro" id="IPR037066">
    <property type="entry name" value="Plug_dom_sf"/>
</dbReference>
<dbReference type="InterPro" id="IPR039426">
    <property type="entry name" value="TonB-dep_rcpt-like"/>
</dbReference>
<dbReference type="PANTHER" id="PTHR34978:SF3">
    <property type="entry name" value="SLR0241 PROTEIN"/>
    <property type="match status" value="1"/>
</dbReference>
<feature type="transmembrane region" description="Helical" evidence="2">
    <location>
        <begin position="264"/>
        <end position="283"/>
    </location>
</feature>
<dbReference type="PANTHER" id="PTHR34978">
    <property type="entry name" value="POSSIBLE SENSOR-TRANSDUCER PROTEIN BLAR"/>
    <property type="match status" value="1"/>
</dbReference>
<comment type="caution">
    <text evidence="4">The sequence shown here is derived from an EMBL/GenBank/DDBJ whole genome shotgun (WGS) entry which is preliminary data.</text>
</comment>
<dbReference type="RefSeq" id="WP_190312016.1">
    <property type="nucleotide sequence ID" value="NZ_JACNYL010000001.1"/>
</dbReference>
<comment type="subcellular location">
    <subcellularLocation>
        <location evidence="1">Cell outer membrane</location>
        <topology evidence="1">Multi-pass membrane protein</topology>
    </subcellularLocation>
</comment>
<dbReference type="InterPro" id="IPR052173">
    <property type="entry name" value="Beta-lactam_resp_regulator"/>
</dbReference>
<evidence type="ECO:0000256" key="2">
    <source>
        <dbReference type="SAM" id="Phobius"/>
    </source>
</evidence>
<proteinExistence type="inferred from homology"/>
<dbReference type="PROSITE" id="PS52016">
    <property type="entry name" value="TONB_DEPENDENT_REC_3"/>
    <property type="match status" value="1"/>
</dbReference>
<feature type="transmembrane region" description="Helical" evidence="2">
    <location>
        <begin position="6"/>
        <end position="26"/>
    </location>
</feature>
<dbReference type="CDD" id="cd07341">
    <property type="entry name" value="M56_BlaR1_MecR1_like"/>
    <property type="match status" value="1"/>
</dbReference>
<name>A0ABR7XM32_9SPHI</name>
<sequence length="451" mass="52911">MYSLLAYIIQVNILLAVIYLGYYGLLKRLTFYRLNRGFFLIGAVFSFAYPFLDIKSLFRKHVEPVGKWLGYLPDFYTQQVGKSAYTLENVIYSCIVIVGLWFAVRLCLQLLSLLRIHIYSRKAIWKTYWYQNVLFPIVPFSFLNKIYLHKEQHQEPELYNIFKHEDIHVKGIHSMDILMFEILLIVCWYNPFVWLMRRAVRQNLEYLTDQQVLNKGVDRQTYQYSLLNISKQGASLGVSNQFNFKFLKKRIMMMNKKKSSKLQLSKYAFLLPIVIFSAGAFTISKADEKITETTEVVREKQLDITTRPDTTKTPPFEAKFLKSKSEIDQTQDYLYLYDRKVLSKDDFFQIDDSELYGMMFSSKGALKVRYADYNDKDGIISAYSKEERDRQQEQRAKALYVIDGVMQEGKESMDALDPNEIESIDVLKDKTATERYGDKGKYGVIIITTKK</sequence>
<keyword evidence="1 2" id="KW-0472">Membrane</keyword>
<dbReference type="SUPFAM" id="SSF56935">
    <property type="entry name" value="Porins"/>
    <property type="match status" value="1"/>
</dbReference>
<feature type="transmembrane region" description="Helical" evidence="2">
    <location>
        <begin position="38"/>
        <end position="58"/>
    </location>
</feature>
<keyword evidence="1" id="KW-1134">Transmembrane beta strand</keyword>